<sequence length="120" mass="13061">MAAVAARSCLRSATTSTRSAAARFFAGAKPKASTSPFRPSSQGPPRVFRLYKRISVSIPTRITFLRFIYMSIYVCTRSPVEMRSISAASMLPYHTATASALLTSMLSVSPRSHAWTPEGL</sequence>
<reference evidence="1 2" key="1">
    <citation type="submission" date="2019-12" db="EMBL/GenBank/DDBJ databases">
        <authorList>
            <person name="Alioto T."/>
            <person name="Alioto T."/>
            <person name="Gomez Garrido J."/>
        </authorList>
    </citation>
    <scope>NUCLEOTIDE SEQUENCE [LARGE SCALE GENOMIC DNA]</scope>
</reference>
<dbReference type="EMBL" id="CACTIH010003764">
    <property type="protein sequence ID" value="CAA2984438.1"/>
    <property type="molecule type" value="Genomic_DNA"/>
</dbReference>
<gene>
    <name evidence="1" type="ORF">OLEA9_A037933</name>
</gene>
<organism evidence="1 2">
    <name type="scientific">Olea europaea subsp. europaea</name>
    <dbReference type="NCBI Taxonomy" id="158383"/>
    <lineage>
        <taxon>Eukaryota</taxon>
        <taxon>Viridiplantae</taxon>
        <taxon>Streptophyta</taxon>
        <taxon>Embryophyta</taxon>
        <taxon>Tracheophyta</taxon>
        <taxon>Spermatophyta</taxon>
        <taxon>Magnoliopsida</taxon>
        <taxon>eudicotyledons</taxon>
        <taxon>Gunneridae</taxon>
        <taxon>Pentapetalae</taxon>
        <taxon>asterids</taxon>
        <taxon>lamiids</taxon>
        <taxon>Lamiales</taxon>
        <taxon>Oleaceae</taxon>
        <taxon>Oleeae</taxon>
        <taxon>Olea</taxon>
    </lineage>
</organism>
<name>A0A8S0RWH4_OLEEU</name>
<proteinExistence type="predicted"/>
<dbReference type="PANTHER" id="PTHR33156:SF59">
    <property type="entry name" value="PROTEIN NUCLEAR FUSION DEFECTIVE 6, CHLOROPLASTIC_MITOCHONDRIAL-LIKE"/>
    <property type="match status" value="1"/>
</dbReference>
<accession>A0A8S0RWH4</accession>
<dbReference type="InterPro" id="IPR043459">
    <property type="entry name" value="NFD6/NOXY2-like"/>
</dbReference>
<dbReference type="AlphaFoldDB" id="A0A8S0RWH4"/>
<evidence type="ECO:0000313" key="1">
    <source>
        <dbReference type="EMBL" id="CAA2984438.1"/>
    </source>
</evidence>
<dbReference type="PANTHER" id="PTHR33156">
    <property type="entry name" value="OS02G0230000 PROTEIN"/>
    <property type="match status" value="1"/>
</dbReference>
<dbReference type="GO" id="GO:0005739">
    <property type="term" value="C:mitochondrion"/>
    <property type="evidence" value="ECO:0007669"/>
    <property type="project" value="TreeGrafter"/>
</dbReference>
<evidence type="ECO:0000313" key="2">
    <source>
        <dbReference type="Proteomes" id="UP000594638"/>
    </source>
</evidence>
<dbReference type="OrthoDB" id="736963at2759"/>
<keyword evidence="2" id="KW-1185">Reference proteome</keyword>
<dbReference type="Proteomes" id="UP000594638">
    <property type="component" value="Unassembled WGS sequence"/>
</dbReference>
<dbReference type="Gramene" id="OE9A037933T2">
    <property type="protein sequence ID" value="OE9A037933C2"/>
    <property type="gene ID" value="OE9A037933"/>
</dbReference>
<evidence type="ECO:0008006" key="3">
    <source>
        <dbReference type="Google" id="ProtNLM"/>
    </source>
</evidence>
<protein>
    <recommendedName>
        <fullName evidence="3">Protein NUCLEAR FUSION DEFECTIVE 6, chloroplastic/mitochondrial-like</fullName>
    </recommendedName>
</protein>
<comment type="caution">
    <text evidence="1">The sequence shown here is derived from an EMBL/GenBank/DDBJ whole genome shotgun (WGS) entry which is preliminary data.</text>
</comment>